<evidence type="ECO:0000256" key="5">
    <source>
        <dbReference type="SAM" id="Coils"/>
    </source>
</evidence>
<dbReference type="Gramene" id="KZM82300">
    <property type="protein sequence ID" value="KZM82300"/>
    <property type="gene ID" value="DCAR_029798"/>
</dbReference>
<keyword evidence="2 4" id="KW-0863">Zinc-finger</keyword>
<feature type="coiled-coil region" evidence="5">
    <location>
        <begin position="94"/>
        <end position="128"/>
    </location>
</feature>
<dbReference type="GO" id="GO:0008270">
    <property type="term" value="F:zinc ion binding"/>
    <property type="evidence" value="ECO:0007669"/>
    <property type="project" value="UniProtKB-KW"/>
</dbReference>
<dbReference type="AlphaFoldDB" id="A0A175YGB0"/>
<protein>
    <recommendedName>
        <fullName evidence="6">GRF-type domain-containing protein</fullName>
    </recommendedName>
</protein>
<reference evidence="8" key="2">
    <citation type="submission" date="2022-03" db="EMBL/GenBank/DDBJ databases">
        <title>Draft title - Genomic analysis of global carrot germplasm unveils the trajectory of domestication and the origin of high carotenoid orange carrot.</title>
        <authorList>
            <person name="Iorizzo M."/>
            <person name="Ellison S."/>
            <person name="Senalik D."/>
            <person name="Macko-Podgorni A."/>
            <person name="Grzebelus D."/>
            <person name="Bostan H."/>
            <person name="Rolling W."/>
            <person name="Curaba J."/>
            <person name="Simon P."/>
        </authorList>
    </citation>
    <scope>NUCLEOTIDE SEQUENCE</scope>
    <source>
        <tissue evidence="8">Leaf</tissue>
    </source>
</reference>
<evidence type="ECO:0000256" key="3">
    <source>
        <dbReference type="ARBA" id="ARBA00022833"/>
    </source>
</evidence>
<reference evidence="7" key="1">
    <citation type="journal article" date="2016" name="Nat. Genet.">
        <title>A high-quality carrot genome assembly provides new insights into carotenoid accumulation and asterid genome evolution.</title>
        <authorList>
            <person name="Iorizzo M."/>
            <person name="Ellison S."/>
            <person name="Senalik D."/>
            <person name="Zeng P."/>
            <person name="Satapoomin P."/>
            <person name="Huang J."/>
            <person name="Bowman M."/>
            <person name="Iovene M."/>
            <person name="Sanseverino W."/>
            <person name="Cavagnaro P."/>
            <person name="Yildiz M."/>
            <person name="Macko-Podgorni A."/>
            <person name="Moranska E."/>
            <person name="Grzebelus E."/>
            <person name="Grzebelus D."/>
            <person name="Ashrafi H."/>
            <person name="Zheng Z."/>
            <person name="Cheng S."/>
            <person name="Spooner D."/>
            <person name="Van Deynze A."/>
            <person name="Simon P."/>
        </authorList>
    </citation>
    <scope>NUCLEOTIDE SEQUENCE [LARGE SCALE GENOMIC DNA]</scope>
    <source>
        <tissue evidence="7">Leaf</tissue>
    </source>
</reference>
<organism evidence="7">
    <name type="scientific">Daucus carota subsp. sativus</name>
    <name type="common">Carrot</name>
    <dbReference type="NCBI Taxonomy" id="79200"/>
    <lineage>
        <taxon>Eukaryota</taxon>
        <taxon>Viridiplantae</taxon>
        <taxon>Streptophyta</taxon>
        <taxon>Embryophyta</taxon>
        <taxon>Tracheophyta</taxon>
        <taxon>Spermatophyta</taxon>
        <taxon>Magnoliopsida</taxon>
        <taxon>eudicotyledons</taxon>
        <taxon>Gunneridae</taxon>
        <taxon>Pentapetalae</taxon>
        <taxon>asterids</taxon>
        <taxon>campanulids</taxon>
        <taxon>Apiales</taxon>
        <taxon>Apiaceae</taxon>
        <taxon>Apioideae</taxon>
        <taxon>Scandiceae</taxon>
        <taxon>Daucinae</taxon>
        <taxon>Daucus</taxon>
        <taxon>Daucus sect. Daucus</taxon>
    </lineage>
</organism>
<proteinExistence type="predicted"/>
<evidence type="ECO:0000313" key="7">
    <source>
        <dbReference type="EMBL" id="KZM82300.1"/>
    </source>
</evidence>
<keyword evidence="5" id="KW-0175">Coiled coil</keyword>
<evidence type="ECO:0000256" key="2">
    <source>
        <dbReference type="ARBA" id="ARBA00022771"/>
    </source>
</evidence>
<evidence type="ECO:0000256" key="1">
    <source>
        <dbReference type="ARBA" id="ARBA00022723"/>
    </source>
</evidence>
<gene>
    <name evidence="7" type="ORF">DCAR_029798</name>
    <name evidence="8" type="ORF">DCAR_0934610</name>
</gene>
<dbReference type="EMBL" id="LNRQ01000009">
    <property type="protein sequence ID" value="KZM82300.1"/>
    <property type="molecule type" value="Genomic_DNA"/>
</dbReference>
<dbReference type="Proteomes" id="UP000077755">
    <property type="component" value="Chromosome 9"/>
</dbReference>
<dbReference type="PROSITE" id="PS51999">
    <property type="entry name" value="ZF_GRF"/>
    <property type="match status" value="1"/>
</dbReference>
<sequence length="134" mass="15689">MKTSPTPITHSGSNSFSGHSVKKEEHRTCFCGRRARICTSWTLKNPGRRFYKCEASKGIEGCHFFEWFEEDFSHKTLEVITHLNQRRIFLEEKMELVEGNLAEVIEKKKVLKEEKKLLFGEISRVEAEKNKLKK</sequence>
<keyword evidence="3" id="KW-0862">Zinc</keyword>
<evidence type="ECO:0000313" key="8">
    <source>
        <dbReference type="EMBL" id="WOH15075.1"/>
    </source>
</evidence>
<dbReference type="InterPro" id="IPR010666">
    <property type="entry name" value="Znf_GRF"/>
</dbReference>
<evidence type="ECO:0000313" key="9">
    <source>
        <dbReference type="Proteomes" id="UP000077755"/>
    </source>
</evidence>
<keyword evidence="9" id="KW-1185">Reference proteome</keyword>
<keyword evidence="1" id="KW-0479">Metal-binding</keyword>
<dbReference type="EMBL" id="CP093351">
    <property type="protein sequence ID" value="WOH15075.1"/>
    <property type="molecule type" value="Genomic_DNA"/>
</dbReference>
<accession>A0A175YGB0</accession>
<feature type="domain" description="GRF-type" evidence="6">
    <location>
        <begin position="29"/>
        <end position="71"/>
    </location>
</feature>
<evidence type="ECO:0000256" key="4">
    <source>
        <dbReference type="PROSITE-ProRule" id="PRU01343"/>
    </source>
</evidence>
<dbReference type="PANTHER" id="PTHR33248">
    <property type="entry name" value="ZINC ION-BINDING PROTEIN"/>
    <property type="match status" value="1"/>
</dbReference>
<name>A0A175YGB0_DAUCS</name>
<dbReference type="Pfam" id="PF06839">
    <property type="entry name" value="Zn_ribbon_GRF"/>
    <property type="match status" value="1"/>
</dbReference>
<evidence type="ECO:0000259" key="6">
    <source>
        <dbReference type="PROSITE" id="PS51999"/>
    </source>
</evidence>